<reference evidence="4 5" key="1">
    <citation type="submission" date="2017-05" db="EMBL/GenBank/DDBJ databases">
        <title>Genomic insights into alkan degradation activity of Oleiphilus messinensis.</title>
        <authorList>
            <person name="Kozyavkin S.A."/>
            <person name="Slesarev A.I."/>
            <person name="Golyshin P.N."/>
            <person name="Korzhenkov A."/>
            <person name="Golyshina O.N."/>
            <person name="Toshchakov S.V."/>
        </authorList>
    </citation>
    <scope>NUCLEOTIDE SEQUENCE [LARGE SCALE GENOMIC DNA]</scope>
    <source>
        <strain evidence="4 5">ME102</strain>
    </source>
</reference>
<name>A0A1Y0I238_9GAMM</name>
<dbReference type="PANTHER" id="PTHR31088">
    <property type="entry name" value="MEMBRANE-ASSOCIATED PROTEIN VIPP1, CHLOROPLASTIC"/>
    <property type="match status" value="1"/>
</dbReference>
<evidence type="ECO:0000256" key="1">
    <source>
        <dbReference type="ARBA" id="ARBA00043985"/>
    </source>
</evidence>
<feature type="compositionally biased region" description="Basic and acidic residues" evidence="3">
    <location>
        <begin position="170"/>
        <end position="188"/>
    </location>
</feature>
<dbReference type="InterPro" id="IPR007157">
    <property type="entry name" value="PspA_VIPP1"/>
</dbReference>
<dbReference type="Pfam" id="PF04012">
    <property type="entry name" value="PspA_IM30"/>
    <property type="match status" value="1"/>
</dbReference>
<dbReference type="Proteomes" id="UP000196027">
    <property type="component" value="Chromosome"/>
</dbReference>
<feature type="coiled-coil region" evidence="2">
    <location>
        <begin position="28"/>
        <end position="69"/>
    </location>
</feature>
<gene>
    <name evidence="4" type="ORF">OLMES_0171</name>
</gene>
<keyword evidence="2" id="KW-0175">Coiled coil</keyword>
<dbReference type="RefSeq" id="WP_087459499.1">
    <property type="nucleotide sequence ID" value="NZ_CP021425.1"/>
</dbReference>
<organism evidence="4 5">
    <name type="scientific">Oleiphilus messinensis</name>
    <dbReference type="NCBI Taxonomy" id="141451"/>
    <lineage>
        <taxon>Bacteria</taxon>
        <taxon>Pseudomonadati</taxon>
        <taxon>Pseudomonadota</taxon>
        <taxon>Gammaproteobacteria</taxon>
        <taxon>Oceanospirillales</taxon>
        <taxon>Oleiphilaceae</taxon>
        <taxon>Oleiphilus</taxon>
    </lineage>
</organism>
<dbReference type="OrthoDB" id="8844617at2"/>
<dbReference type="KEGG" id="ome:OLMES_0171"/>
<dbReference type="AlphaFoldDB" id="A0A1Y0I238"/>
<evidence type="ECO:0000256" key="2">
    <source>
        <dbReference type="SAM" id="Coils"/>
    </source>
</evidence>
<protein>
    <submittedName>
        <fullName evidence="4">PspA/IM30 family protein</fullName>
    </submittedName>
</protein>
<comment type="similarity">
    <text evidence="1">Belongs to the PspA/Vipp/IM30 family.</text>
</comment>
<accession>A0A1Y0I238</accession>
<dbReference type="PANTHER" id="PTHR31088:SF9">
    <property type="entry name" value="PHAGE SHOCK PROTEIN A"/>
    <property type="match status" value="1"/>
</dbReference>
<sequence length="229" mass="25540">MSVLKKIMTAFRGGVREMGEAVVDANGIRIFEQEIRDAKEELRNAERNLTEVMAKKMQTERRISQLKEQVVENERYATQALEKGEEALALEVAERLARISGELSEQQNIVSTFTRHVDQLKAQISKARSTIADHERELAIVKTTESVQRATIQVTENIANKDSKLSSARESLDRIKQRQTDRQDRMEAGDILAAETSETSLDDKLKSAGIGSDPNSAAAILARLKSKSS</sequence>
<dbReference type="EMBL" id="CP021425">
    <property type="protein sequence ID" value="ARU54279.1"/>
    <property type="molecule type" value="Genomic_DNA"/>
</dbReference>
<evidence type="ECO:0000313" key="5">
    <source>
        <dbReference type="Proteomes" id="UP000196027"/>
    </source>
</evidence>
<keyword evidence="5" id="KW-1185">Reference proteome</keyword>
<feature type="region of interest" description="Disordered" evidence="3">
    <location>
        <begin position="165"/>
        <end position="198"/>
    </location>
</feature>
<evidence type="ECO:0000256" key="3">
    <source>
        <dbReference type="SAM" id="MobiDB-lite"/>
    </source>
</evidence>
<evidence type="ECO:0000313" key="4">
    <source>
        <dbReference type="EMBL" id="ARU54279.1"/>
    </source>
</evidence>
<proteinExistence type="inferred from homology"/>